<proteinExistence type="predicted"/>
<dbReference type="VEuPathDB" id="FungiDB:TSTA_112580"/>
<protein>
    <submittedName>
        <fullName evidence="5">Uncharacterized protein</fullName>
    </submittedName>
</protein>
<dbReference type="EMBL" id="EQ962655">
    <property type="protein sequence ID" value="EED17425.1"/>
    <property type="molecule type" value="Genomic_DNA"/>
</dbReference>
<dbReference type="InterPro" id="IPR023352">
    <property type="entry name" value="MAPEG-like_dom_sf"/>
</dbReference>
<dbReference type="GO" id="GO:0016020">
    <property type="term" value="C:membrane"/>
    <property type="evidence" value="ECO:0007669"/>
    <property type="project" value="UniProtKB-SubCell"/>
</dbReference>
<dbReference type="Pfam" id="PF01124">
    <property type="entry name" value="MAPEG"/>
    <property type="match status" value="1"/>
</dbReference>
<dbReference type="SUPFAM" id="SSF161084">
    <property type="entry name" value="MAPEG domain-like"/>
    <property type="match status" value="1"/>
</dbReference>
<dbReference type="OrthoDB" id="2122304at2759"/>
<name>B8MAK1_TALSN</name>
<dbReference type="OMA" id="RTGVWAW"/>
<dbReference type="Gene3D" id="1.20.120.550">
    <property type="entry name" value="Membrane associated eicosanoid/glutathione metabolism-like domain"/>
    <property type="match status" value="1"/>
</dbReference>
<comment type="subcellular location">
    <subcellularLocation>
        <location evidence="1">Membrane</location>
    </subcellularLocation>
</comment>
<organism evidence="5 6">
    <name type="scientific">Talaromyces stipitatus (strain ATCC 10500 / CBS 375.48 / QM 6759 / NRRL 1006)</name>
    <name type="common">Penicillium stipitatum</name>
    <dbReference type="NCBI Taxonomy" id="441959"/>
    <lineage>
        <taxon>Eukaryota</taxon>
        <taxon>Fungi</taxon>
        <taxon>Dikarya</taxon>
        <taxon>Ascomycota</taxon>
        <taxon>Pezizomycotina</taxon>
        <taxon>Eurotiomycetes</taxon>
        <taxon>Eurotiomycetidae</taxon>
        <taxon>Eurotiales</taxon>
        <taxon>Trichocomaceae</taxon>
        <taxon>Talaromyces</taxon>
        <taxon>Talaromyces sect. Talaromyces</taxon>
    </lineage>
</organism>
<dbReference type="HOGENOM" id="CLU_110778_0_0_1"/>
<dbReference type="RefSeq" id="XP_002481417.1">
    <property type="nucleotide sequence ID" value="XM_002481372.1"/>
</dbReference>
<dbReference type="Proteomes" id="UP000001745">
    <property type="component" value="Unassembled WGS sequence"/>
</dbReference>
<reference evidence="6" key="1">
    <citation type="journal article" date="2015" name="Genome Announc.">
        <title>Genome sequence of the AIDS-associated pathogen Penicillium marneffei (ATCC18224) and its near taxonomic relative Talaromyces stipitatus (ATCC10500).</title>
        <authorList>
            <person name="Nierman W.C."/>
            <person name="Fedorova-Abrams N.D."/>
            <person name="Andrianopoulos A."/>
        </authorList>
    </citation>
    <scope>NUCLEOTIDE SEQUENCE [LARGE SCALE GENOMIC DNA]</scope>
    <source>
        <strain evidence="6">ATCC 10500 / CBS 375.48 / QM 6759 / NRRL 1006</strain>
    </source>
</reference>
<accession>B8MAK1</accession>
<keyword evidence="6" id="KW-1185">Reference proteome</keyword>
<dbReference type="AlphaFoldDB" id="B8MAK1"/>
<dbReference type="PhylomeDB" id="B8MAK1"/>
<evidence type="ECO:0000313" key="6">
    <source>
        <dbReference type="Proteomes" id="UP000001745"/>
    </source>
</evidence>
<evidence type="ECO:0000256" key="1">
    <source>
        <dbReference type="ARBA" id="ARBA00004370"/>
    </source>
</evidence>
<evidence type="ECO:0000256" key="4">
    <source>
        <dbReference type="ARBA" id="ARBA00023136"/>
    </source>
</evidence>
<dbReference type="eggNOG" id="ENOG502S7P4">
    <property type="taxonomic scope" value="Eukaryota"/>
</dbReference>
<keyword evidence="4" id="KW-0472">Membrane</keyword>
<keyword evidence="3" id="KW-1133">Transmembrane helix</keyword>
<dbReference type="InterPro" id="IPR001129">
    <property type="entry name" value="Membr-assoc_MAPEG"/>
</dbReference>
<sequence>MAGNNNYSMHSIVAAYGVGLAPHGYYFIKMMANAKGQASNILPRENLTNLKGRIPAHVWDKLARARGAHLNALESLPMFAAAMLAGNLAKLPSSELNTLAVEYIGARLLYTAVYLGVRSEAASYLRTGIWAWSISIPVWGLIKAGRMLNSSSELSGPL</sequence>
<keyword evidence="2" id="KW-0812">Transmembrane</keyword>
<gene>
    <name evidence="5" type="ORF">TSTA_112580</name>
</gene>
<evidence type="ECO:0000256" key="2">
    <source>
        <dbReference type="ARBA" id="ARBA00022692"/>
    </source>
</evidence>
<dbReference type="InParanoid" id="B8MAK1"/>
<dbReference type="PANTHER" id="PTHR35371:SF1">
    <property type="entry name" value="BLR7753 PROTEIN"/>
    <property type="match status" value="1"/>
</dbReference>
<evidence type="ECO:0000313" key="5">
    <source>
        <dbReference type="EMBL" id="EED17425.1"/>
    </source>
</evidence>
<dbReference type="GeneID" id="8105723"/>
<dbReference type="PANTHER" id="PTHR35371">
    <property type="entry name" value="INNER MEMBRANE PROTEIN"/>
    <property type="match status" value="1"/>
</dbReference>
<evidence type="ECO:0000256" key="3">
    <source>
        <dbReference type="ARBA" id="ARBA00022989"/>
    </source>
</evidence>